<dbReference type="InterPro" id="IPR037401">
    <property type="entry name" value="SnoaL-like"/>
</dbReference>
<evidence type="ECO:0000313" key="3">
    <source>
        <dbReference type="EMBL" id="MVN77232.1"/>
    </source>
</evidence>
<feature type="chain" id="PRO_5029625264" evidence="1">
    <location>
        <begin position="20"/>
        <end position="172"/>
    </location>
</feature>
<protein>
    <submittedName>
        <fullName evidence="3">SgcJ/EcaC family oxidoreductase</fullName>
    </submittedName>
</protein>
<dbReference type="InterPro" id="IPR032710">
    <property type="entry name" value="NTF2-like_dom_sf"/>
</dbReference>
<sequence>MKTLLLSIVSLFASHLASAQLAPADDKAIRAVIAHWDSNLNNHHFQDMTTYTTKDVNWIAPAGDSFHGQQQVVQRHQTIFDQIYKGVPLKSSNVTVRAITPEVAVVNEEMAIGVSYPPDGVNRGTNKVDPWRAMSLMVLVKNGGHWQITSAAITPINEKIIKQSQAMVSAKK</sequence>
<keyword evidence="4" id="KW-1185">Reference proteome</keyword>
<gene>
    <name evidence="3" type="ORF">GO988_12930</name>
</gene>
<organism evidence="3 4">
    <name type="scientific">Hymenobacter ginkgonis</name>
    <dbReference type="NCBI Taxonomy" id="2682976"/>
    <lineage>
        <taxon>Bacteria</taxon>
        <taxon>Pseudomonadati</taxon>
        <taxon>Bacteroidota</taxon>
        <taxon>Cytophagia</taxon>
        <taxon>Cytophagales</taxon>
        <taxon>Hymenobacteraceae</taxon>
        <taxon>Hymenobacter</taxon>
    </lineage>
</organism>
<proteinExistence type="predicted"/>
<evidence type="ECO:0000259" key="2">
    <source>
        <dbReference type="Pfam" id="PF13474"/>
    </source>
</evidence>
<name>A0A7K1TFZ6_9BACT</name>
<dbReference type="RefSeq" id="WP_157566067.1">
    <property type="nucleotide sequence ID" value="NZ_WQKZ01000003.1"/>
</dbReference>
<feature type="signal peptide" evidence="1">
    <location>
        <begin position="1"/>
        <end position="19"/>
    </location>
</feature>
<keyword evidence="1" id="KW-0732">Signal</keyword>
<dbReference type="SUPFAM" id="SSF54427">
    <property type="entry name" value="NTF2-like"/>
    <property type="match status" value="1"/>
</dbReference>
<dbReference type="Gene3D" id="3.10.450.50">
    <property type="match status" value="1"/>
</dbReference>
<evidence type="ECO:0000256" key="1">
    <source>
        <dbReference type="SAM" id="SignalP"/>
    </source>
</evidence>
<dbReference type="Proteomes" id="UP000441336">
    <property type="component" value="Unassembled WGS sequence"/>
</dbReference>
<accession>A0A7K1TFZ6</accession>
<dbReference type="Pfam" id="PF13474">
    <property type="entry name" value="SnoaL_3"/>
    <property type="match status" value="1"/>
</dbReference>
<reference evidence="3 4" key="1">
    <citation type="submission" date="2019-12" db="EMBL/GenBank/DDBJ databases">
        <title>Hymenobacter sp. HMF4947 Genome sequencing and assembly.</title>
        <authorList>
            <person name="Kang H."/>
            <person name="Cha I."/>
            <person name="Kim H."/>
            <person name="Joh K."/>
        </authorList>
    </citation>
    <scope>NUCLEOTIDE SEQUENCE [LARGE SCALE GENOMIC DNA]</scope>
    <source>
        <strain evidence="3 4">HMF4947</strain>
    </source>
</reference>
<comment type="caution">
    <text evidence="3">The sequence shown here is derived from an EMBL/GenBank/DDBJ whole genome shotgun (WGS) entry which is preliminary data.</text>
</comment>
<dbReference type="InterPro" id="IPR011944">
    <property type="entry name" value="Steroid_delta5-4_isomerase"/>
</dbReference>
<dbReference type="EMBL" id="WQKZ01000003">
    <property type="protein sequence ID" value="MVN77232.1"/>
    <property type="molecule type" value="Genomic_DNA"/>
</dbReference>
<evidence type="ECO:0000313" key="4">
    <source>
        <dbReference type="Proteomes" id="UP000441336"/>
    </source>
</evidence>
<dbReference type="AlphaFoldDB" id="A0A7K1TFZ6"/>
<dbReference type="NCBIfam" id="TIGR02246">
    <property type="entry name" value="SgcJ/EcaC family oxidoreductase"/>
    <property type="match status" value="1"/>
</dbReference>
<feature type="domain" description="SnoaL-like" evidence="2">
    <location>
        <begin position="29"/>
        <end position="150"/>
    </location>
</feature>